<protein>
    <submittedName>
        <fullName evidence="1">Uncharacterized protein</fullName>
    </submittedName>
</protein>
<dbReference type="Proteomes" id="UP000299102">
    <property type="component" value="Unassembled WGS sequence"/>
</dbReference>
<dbReference type="PANTHER" id="PTHR47331:SF1">
    <property type="entry name" value="GAG-LIKE PROTEIN"/>
    <property type="match status" value="1"/>
</dbReference>
<evidence type="ECO:0000313" key="2">
    <source>
        <dbReference type="Proteomes" id="UP000299102"/>
    </source>
</evidence>
<dbReference type="AlphaFoldDB" id="A0A4C1T924"/>
<accession>A0A4C1T924</accession>
<dbReference type="PANTHER" id="PTHR47331">
    <property type="entry name" value="PHD-TYPE DOMAIN-CONTAINING PROTEIN"/>
    <property type="match status" value="1"/>
</dbReference>
<organism evidence="1 2">
    <name type="scientific">Eumeta variegata</name>
    <name type="common">Bagworm moth</name>
    <name type="synonym">Eumeta japonica</name>
    <dbReference type="NCBI Taxonomy" id="151549"/>
    <lineage>
        <taxon>Eukaryota</taxon>
        <taxon>Metazoa</taxon>
        <taxon>Ecdysozoa</taxon>
        <taxon>Arthropoda</taxon>
        <taxon>Hexapoda</taxon>
        <taxon>Insecta</taxon>
        <taxon>Pterygota</taxon>
        <taxon>Neoptera</taxon>
        <taxon>Endopterygota</taxon>
        <taxon>Lepidoptera</taxon>
        <taxon>Glossata</taxon>
        <taxon>Ditrysia</taxon>
        <taxon>Tineoidea</taxon>
        <taxon>Psychidae</taxon>
        <taxon>Oiketicinae</taxon>
        <taxon>Eumeta</taxon>
    </lineage>
</organism>
<dbReference type="OrthoDB" id="6434680at2759"/>
<proteinExistence type="predicted"/>
<dbReference type="EMBL" id="BGZK01004792">
    <property type="protein sequence ID" value="GBP10932.1"/>
    <property type="molecule type" value="Genomic_DNA"/>
</dbReference>
<keyword evidence="2" id="KW-1185">Reference proteome</keyword>
<evidence type="ECO:0000313" key="1">
    <source>
        <dbReference type="EMBL" id="GBP10932.1"/>
    </source>
</evidence>
<gene>
    <name evidence="1" type="ORF">EVAR_69367_1</name>
</gene>
<name>A0A4C1T924_EUMVA</name>
<sequence length="337" mass="38247">MYCRAKPKYKRAHHTLLHADSGATASAASDVSARDTDVPATATETVTNIGEDASQVLLKIAPSLNANEIERHRRLRECEVSALRQAKLGQLGADHEPATIPGRSGIEVRPHRNVEEKRALKILNESSRFTGGDRKTGLLWRADASPLTDNYDSARSRLEGIERKLDSDAMLKEAYSAQICRLIDKGYAVQVERDNVPEQRWFLPHFAVLNPNKPGKIRSATAERNYSYGAATERRNRKSYDIRRDVVAGVRYLCAEQKHRTLCRRIPQVGRRDETRTLYGRLHLYCRFAEIARRLIEVVTRIHEDRNFRIRGWAMNSAELRQGKCSGFALGRLDCRA</sequence>
<comment type="caution">
    <text evidence="1">The sequence shown here is derived from an EMBL/GenBank/DDBJ whole genome shotgun (WGS) entry which is preliminary data.</text>
</comment>
<reference evidence="1 2" key="1">
    <citation type="journal article" date="2019" name="Commun. Biol.">
        <title>The bagworm genome reveals a unique fibroin gene that provides high tensile strength.</title>
        <authorList>
            <person name="Kono N."/>
            <person name="Nakamura H."/>
            <person name="Ohtoshi R."/>
            <person name="Tomita M."/>
            <person name="Numata K."/>
            <person name="Arakawa K."/>
        </authorList>
    </citation>
    <scope>NUCLEOTIDE SEQUENCE [LARGE SCALE GENOMIC DNA]</scope>
</reference>